<proteinExistence type="predicted"/>
<reference evidence="2" key="1">
    <citation type="submission" date="2021-01" db="EMBL/GenBank/DDBJ databases">
        <authorList>
            <person name="Corre E."/>
            <person name="Pelletier E."/>
            <person name="Niang G."/>
            <person name="Scheremetjew M."/>
            <person name="Finn R."/>
            <person name="Kale V."/>
            <person name="Holt S."/>
            <person name="Cochrane G."/>
            <person name="Meng A."/>
            <person name="Brown T."/>
            <person name="Cohen L."/>
        </authorList>
    </citation>
    <scope>NUCLEOTIDE SEQUENCE</scope>
    <source>
        <strain evidence="2">S3</strain>
    </source>
</reference>
<dbReference type="EMBL" id="HBIH01010784">
    <property type="protein sequence ID" value="CAE0323900.1"/>
    <property type="molecule type" value="Transcribed_RNA"/>
</dbReference>
<dbReference type="AlphaFoldDB" id="A0A7S3IIY8"/>
<sequence length="168" mass="18761">MKFYAIAALLLVAEVSAIRLTEKPANVNDVQLRTKSRAQALIETNNQLFAQLHEKIAVVQKEVSKGTEEGDKAASIGAAALEPVVDNVQQRWLASIDKEEPEIVDEFLSKMKEAIDEIHATEGYPKRKIKDARDGDDDWLTKIVEQNHKMQALIPKKSKEDRVAIADS</sequence>
<keyword evidence="1" id="KW-0732">Signal</keyword>
<accession>A0A7S3IIY8</accession>
<organism evidence="2">
    <name type="scientific">Strombidium inclinatum</name>
    <dbReference type="NCBI Taxonomy" id="197538"/>
    <lineage>
        <taxon>Eukaryota</taxon>
        <taxon>Sar</taxon>
        <taxon>Alveolata</taxon>
        <taxon>Ciliophora</taxon>
        <taxon>Intramacronucleata</taxon>
        <taxon>Spirotrichea</taxon>
        <taxon>Oligotrichia</taxon>
        <taxon>Strombidiidae</taxon>
        <taxon>Strombidium</taxon>
    </lineage>
</organism>
<protein>
    <submittedName>
        <fullName evidence="2">Uncharacterized protein</fullName>
    </submittedName>
</protein>
<feature type="signal peptide" evidence="1">
    <location>
        <begin position="1"/>
        <end position="17"/>
    </location>
</feature>
<name>A0A7S3IIY8_9SPIT</name>
<gene>
    <name evidence="2" type="ORF">SINC0208_LOCUS4486</name>
</gene>
<evidence type="ECO:0000313" key="2">
    <source>
        <dbReference type="EMBL" id="CAE0323900.1"/>
    </source>
</evidence>
<feature type="chain" id="PRO_5031024548" evidence="1">
    <location>
        <begin position="18"/>
        <end position="168"/>
    </location>
</feature>
<evidence type="ECO:0000256" key="1">
    <source>
        <dbReference type="SAM" id="SignalP"/>
    </source>
</evidence>